<dbReference type="PROSITE" id="PS01277">
    <property type="entry name" value="RIBONUCLEASE_PH"/>
    <property type="match status" value="1"/>
</dbReference>
<comment type="subunit">
    <text evidence="8">Homohexameric ring arranged as a trimer of dimers.</text>
</comment>
<reference evidence="12 14" key="2">
    <citation type="submission" date="2017-02" db="EMBL/GenBank/DDBJ databases">
        <authorList>
            <person name="Peterson S.W."/>
        </authorList>
    </citation>
    <scope>NUCLEOTIDE SEQUENCE [LARGE SCALE GENOMIC DNA]</scope>
    <source>
        <strain evidence="12 14">DSM 9653</strain>
    </source>
</reference>
<evidence type="ECO:0000256" key="1">
    <source>
        <dbReference type="ARBA" id="ARBA00006678"/>
    </source>
</evidence>
<dbReference type="GO" id="GO:0009022">
    <property type="term" value="F:tRNA nucleotidyltransferase activity"/>
    <property type="evidence" value="ECO:0007669"/>
    <property type="project" value="UniProtKB-UniRule"/>
</dbReference>
<evidence type="ECO:0000256" key="6">
    <source>
        <dbReference type="ARBA" id="ARBA00022695"/>
    </source>
</evidence>
<dbReference type="SUPFAM" id="SSF54211">
    <property type="entry name" value="Ribosomal protein S5 domain 2-like"/>
    <property type="match status" value="1"/>
</dbReference>
<dbReference type="EMBL" id="LMAR01000037">
    <property type="protein sequence ID" value="KQK30330.1"/>
    <property type="molecule type" value="Genomic_DNA"/>
</dbReference>
<dbReference type="InterPro" id="IPR002381">
    <property type="entry name" value="RNase_PH_bac-type"/>
</dbReference>
<dbReference type="Gene3D" id="3.30.230.70">
    <property type="entry name" value="GHMP Kinase, N-terminal domain"/>
    <property type="match status" value="1"/>
</dbReference>
<dbReference type="RefSeq" id="WP_055728353.1">
    <property type="nucleotide sequence ID" value="NZ_FUYX01000012.1"/>
</dbReference>
<dbReference type="GO" id="GO:0031125">
    <property type="term" value="P:rRNA 3'-end processing"/>
    <property type="evidence" value="ECO:0007669"/>
    <property type="project" value="UniProtKB-ARBA"/>
</dbReference>
<feature type="domain" description="Exoribonuclease phosphorolytic" evidence="9">
    <location>
        <begin position="10"/>
        <end position="140"/>
    </location>
</feature>
<gene>
    <name evidence="8" type="primary">rph</name>
    <name evidence="11" type="ORF">ARD30_13875</name>
    <name evidence="12" type="ORF">SAMN05660750_03953</name>
</gene>
<evidence type="ECO:0000256" key="5">
    <source>
        <dbReference type="ARBA" id="ARBA00022694"/>
    </source>
</evidence>
<evidence type="ECO:0000256" key="3">
    <source>
        <dbReference type="ARBA" id="ARBA00022555"/>
    </source>
</evidence>
<keyword evidence="3 8" id="KW-0820">tRNA-binding</keyword>
<dbReference type="InterPro" id="IPR018336">
    <property type="entry name" value="RNase_PH_CS"/>
</dbReference>
<comment type="similarity">
    <text evidence="1 8">Belongs to the RNase PH family.</text>
</comment>
<keyword evidence="4 8" id="KW-0808">Transferase</keyword>
<evidence type="ECO:0000259" key="9">
    <source>
        <dbReference type="Pfam" id="PF01138"/>
    </source>
</evidence>
<keyword evidence="7" id="KW-0694">RNA-binding</keyword>
<dbReference type="Pfam" id="PF03725">
    <property type="entry name" value="RNase_PH_C"/>
    <property type="match status" value="1"/>
</dbReference>
<evidence type="ECO:0000256" key="7">
    <source>
        <dbReference type="ARBA" id="ARBA00022884"/>
    </source>
</evidence>
<sequence>MRPSKRAADEMRKVTLERGVVRYAEGSCMVTFGETKVLCAATVEEKGPPWLRGTGKGWVTAEYSMLPRATHERTRREVSSGKPSGRTQEIQRLVGRSLRAVVDLTAIGERQIVVDCDVLQADGGTRTASITGAWVALHDALKWMEGRNLLKGTNPLKDHVAAVSCGIVAGQPVIDLDYVEDSGAQTDANFVITGSGGLVEVQGTAEGAPFSEEELLALLKLAKDGVTKLVALQKAAVA</sequence>
<dbReference type="InterPro" id="IPR020568">
    <property type="entry name" value="Ribosomal_Su5_D2-typ_SF"/>
</dbReference>
<protein>
    <recommendedName>
        <fullName evidence="8">Ribonuclease PH</fullName>
        <shortName evidence="8">RNase PH</shortName>
        <ecNumber evidence="8">2.7.7.56</ecNumber>
    </recommendedName>
    <alternativeName>
        <fullName evidence="8">tRNA nucleotidyltransferase</fullName>
    </alternativeName>
</protein>
<dbReference type="InterPro" id="IPR015847">
    <property type="entry name" value="ExoRNase_PH_dom2"/>
</dbReference>
<keyword evidence="6 8" id="KW-0548">Nucleotidyltransferase</keyword>
<evidence type="ECO:0000256" key="2">
    <source>
        <dbReference type="ARBA" id="ARBA00022552"/>
    </source>
</evidence>
<dbReference type="CDD" id="cd11362">
    <property type="entry name" value="RNase_PH_bact"/>
    <property type="match status" value="1"/>
</dbReference>
<dbReference type="AlphaFoldDB" id="A0A0Q3SY99"/>
<comment type="function">
    <text evidence="8">Phosphorolytic 3'-5' exoribonuclease that plays an important role in tRNA 3'-end maturation. Removes nucleotide residues following the 3'-CCA terminus of tRNAs; can also add nucleotides to the ends of RNA molecules by using nucleoside diphosphates as substrates, but this may not be physiologically important. Probably plays a role in initiation of 16S rRNA degradation (leading to ribosome degradation) during starvation.</text>
</comment>
<organism evidence="11 13">
    <name type="scientific">Bosea thiooxidans</name>
    <dbReference type="NCBI Taxonomy" id="53254"/>
    <lineage>
        <taxon>Bacteria</taxon>
        <taxon>Pseudomonadati</taxon>
        <taxon>Pseudomonadota</taxon>
        <taxon>Alphaproteobacteria</taxon>
        <taxon>Hyphomicrobiales</taxon>
        <taxon>Boseaceae</taxon>
        <taxon>Bosea</taxon>
    </lineage>
</organism>
<dbReference type="InterPro" id="IPR036345">
    <property type="entry name" value="ExoRNase_PH_dom2_sf"/>
</dbReference>
<dbReference type="EMBL" id="FUYX01000012">
    <property type="protein sequence ID" value="SKC06204.1"/>
    <property type="molecule type" value="Genomic_DNA"/>
</dbReference>
<dbReference type="PANTHER" id="PTHR11953:SF0">
    <property type="entry name" value="EXOSOME COMPLEX COMPONENT RRP41"/>
    <property type="match status" value="1"/>
</dbReference>
<reference evidence="11 13" key="1">
    <citation type="submission" date="2015-10" db="EMBL/GenBank/DDBJ databases">
        <title>Draft genome of Bosea thiooxidans.</title>
        <authorList>
            <person name="Wang X."/>
        </authorList>
    </citation>
    <scope>NUCLEOTIDE SEQUENCE [LARGE SCALE GENOMIC DNA]</scope>
    <source>
        <strain evidence="11 13">CGMCC 9174</strain>
    </source>
</reference>
<dbReference type="GO" id="GO:0016075">
    <property type="term" value="P:rRNA catabolic process"/>
    <property type="evidence" value="ECO:0007669"/>
    <property type="project" value="UniProtKB-UniRule"/>
</dbReference>
<name>A0A0Q3SY99_9HYPH</name>
<dbReference type="GO" id="GO:0000175">
    <property type="term" value="F:3'-5'-RNA exonuclease activity"/>
    <property type="evidence" value="ECO:0007669"/>
    <property type="project" value="UniProtKB-UniRule"/>
</dbReference>
<dbReference type="EC" id="2.7.7.56" evidence="8"/>
<dbReference type="STRING" id="53254.SAMN05660750_03953"/>
<evidence type="ECO:0000313" key="12">
    <source>
        <dbReference type="EMBL" id="SKC06204.1"/>
    </source>
</evidence>
<dbReference type="GO" id="GO:0000049">
    <property type="term" value="F:tRNA binding"/>
    <property type="evidence" value="ECO:0007669"/>
    <property type="project" value="UniProtKB-UniRule"/>
</dbReference>
<keyword evidence="2 8" id="KW-0698">rRNA processing</keyword>
<dbReference type="Proteomes" id="UP000190130">
    <property type="component" value="Unassembled WGS sequence"/>
</dbReference>
<dbReference type="OrthoDB" id="9802265at2"/>
<evidence type="ECO:0000259" key="10">
    <source>
        <dbReference type="Pfam" id="PF03725"/>
    </source>
</evidence>
<accession>A0A0Q3SY99</accession>
<feature type="domain" description="Exoribonuclease phosphorolytic" evidence="10">
    <location>
        <begin position="160"/>
        <end position="224"/>
    </location>
</feature>
<dbReference type="HAMAP" id="MF_00564">
    <property type="entry name" value="RNase_PH"/>
    <property type="match status" value="1"/>
</dbReference>
<evidence type="ECO:0000313" key="11">
    <source>
        <dbReference type="EMBL" id="KQK30330.1"/>
    </source>
</evidence>
<proteinExistence type="inferred from homology"/>
<evidence type="ECO:0000256" key="8">
    <source>
        <dbReference type="HAMAP-Rule" id="MF_00564"/>
    </source>
</evidence>
<evidence type="ECO:0000313" key="13">
    <source>
        <dbReference type="Proteomes" id="UP000051562"/>
    </source>
</evidence>
<keyword evidence="13" id="KW-1185">Reference proteome</keyword>
<evidence type="ECO:0000256" key="4">
    <source>
        <dbReference type="ARBA" id="ARBA00022679"/>
    </source>
</evidence>
<dbReference type="Pfam" id="PF01138">
    <property type="entry name" value="RNase_PH"/>
    <property type="match status" value="1"/>
</dbReference>
<keyword evidence="5 8" id="KW-0819">tRNA processing</keyword>
<dbReference type="FunFam" id="3.30.230.70:FF:000003">
    <property type="entry name" value="Ribonuclease PH"/>
    <property type="match status" value="1"/>
</dbReference>
<dbReference type="Proteomes" id="UP000051562">
    <property type="component" value="Unassembled WGS sequence"/>
</dbReference>
<dbReference type="SUPFAM" id="SSF55666">
    <property type="entry name" value="Ribonuclease PH domain 2-like"/>
    <property type="match status" value="1"/>
</dbReference>
<evidence type="ECO:0000313" key="14">
    <source>
        <dbReference type="Proteomes" id="UP000190130"/>
    </source>
</evidence>
<dbReference type="InterPro" id="IPR050080">
    <property type="entry name" value="RNase_PH"/>
</dbReference>
<dbReference type="GO" id="GO:0008033">
    <property type="term" value="P:tRNA processing"/>
    <property type="evidence" value="ECO:0007669"/>
    <property type="project" value="UniProtKB-UniRule"/>
</dbReference>
<dbReference type="InterPro" id="IPR001247">
    <property type="entry name" value="ExoRNase_PH_dom1"/>
</dbReference>
<feature type="binding site" evidence="8">
    <location>
        <begin position="124"/>
        <end position="126"/>
    </location>
    <ligand>
        <name>phosphate</name>
        <dbReference type="ChEBI" id="CHEBI:43474"/>
        <note>substrate</note>
    </ligand>
</feature>
<feature type="binding site" evidence="8">
    <location>
        <position position="86"/>
    </location>
    <ligand>
        <name>phosphate</name>
        <dbReference type="ChEBI" id="CHEBI:43474"/>
        <note>substrate</note>
    </ligand>
</feature>
<dbReference type="NCBIfam" id="TIGR01966">
    <property type="entry name" value="RNasePH"/>
    <property type="match status" value="1"/>
</dbReference>
<comment type="catalytic activity">
    <reaction evidence="8">
        <text>tRNA(n+1) + phosphate = tRNA(n) + a ribonucleoside 5'-diphosphate</text>
        <dbReference type="Rhea" id="RHEA:10628"/>
        <dbReference type="Rhea" id="RHEA-COMP:17343"/>
        <dbReference type="Rhea" id="RHEA-COMP:17344"/>
        <dbReference type="ChEBI" id="CHEBI:43474"/>
        <dbReference type="ChEBI" id="CHEBI:57930"/>
        <dbReference type="ChEBI" id="CHEBI:173114"/>
        <dbReference type="EC" id="2.7.7.56"/>
    </reaction>
</comment>
<dbReference type="InterPro" id="IPR027408">
    <property type="entry name" value="PNPase/RNase_PH_dom_sf"/>
</dbReference>
<dbReference type="PANTHER" id="PTHR11953">
    <property type="entry name" value="EXOSOME COMPLEX COMPONENT"/>
    <property type="match status" value="1"/>
</dbReference>